<reference evidence="2 3" key="1">
    <citation type="submission" date="2019-04" db="EMBL/GenBank/DDBJ databases">
        <title>Fungal friends and foes A comparative genomics study of 23 Aspergillus species from section Flavi.</title>
        <authorList>
            <consortium name="DOE Joint Genome Institute"/>
            <person name="Kjaerbolling I."/>
            <person name="Vesth T.C."/>
            <person name="Frisvad J.C."/>
            <person name="Nybo J.L."/>
            <person name="Theobald S."/>
            <person name="Kildgaard S."/>
            <person name="Petersen T.I."/>
            <person name="Kuo A."/>
            <person name="Sato A."/>
            <person name="Lyhne E.K."/>
            <person name="Kogle M.E."/>
            <person name="Wiebenga A."/>
            <person name="Kun R.S."/>
            <person name="Lubbers R.J."/>
            <person name="Makela M.R."/>
            <person name="Barry K."/>
            <person name="Chovatia M."/>
            <person name="Clum A."/>
            <person name="Daum C."/>
            <person name="Haridas S."/>
            <person name="He G."/>
            <person name="LaButti K."/>
            <person name="Lipzen A."/>
            <person name="Mondo S."/>
            <person name="Pangilinan J."/>
            <person name="Riley R."/>
            <person name="Salamov A."/>
            <person name="Simmons B.A."/>
            <person name="Magnuson J.K."/>
            <person name="Henrissat B."/>
            <person name="Mortensen U.H."/>
            <person name="Larsen T.O."/>
            <person name="De vries R.P."/>
            <person name="Grigoriev I.V."/>
            <person name="Machida M."/>
            <person name="Baker S.E."/>
            <person name="Andersen M.R."/>
        </authorList>
    </citation>
    <scope>NUCLEOTIDE SEQUENCE [LARGE SCALE GENOMIC DNA]</scope>
    <source>
        <strain evidence="2 3">CBS 126849</strain>
    </source>
</reference>
<feature type="region of interest" description="Disordered" evidence="1">
    <location>
        <begin position="1"/>
        <end position="24"/>
    </location>
</feature>
<gene>
    <name evidence="2" type="ORF">BDV33DRAFT_186337</name>
</gene>
<name>A0A5N6E5M6_9EURO</name>
<proteinExistence type="predicted"/>
<feature type="compositionally biased region" description="Polar residues" evidence="1">
    <location>
        <begin position="1"/>
        <end position="10"/>
    </location>
</feature>
<evidence type="ECO:0000313" key="3">
    <source>
        <dbReference type="Proteomes" id="UP000326799"/>
    </source>
</evidence>
<evidence type="ECO:0000256" key="1">
    <source>
        <dbReference type="SAM" id="MobiDB-lite"/>
    </source>
</evidence>
<accession>A0A5N6E5M6</accession>
<organism evidence="2 3">
    <name type="scientific">Aspergillus novoparasiticus</name>
    <dbReference type="NCBI Taxonomy" id="986946"/>
    <lineage>
        <taxon>Eukaryota</taxon>
        <taxon>Fungi</taxon>
        <taxon>Dikarya</taxon>
        <taxon>Ascomycota</taxon>
        <taxon>Pezizomycotina</taxon>
        <taxon>Eurotiomycetes</taxon>
        <taxon>Eurotiomycetidae</taxon>
        <taxon>Eurotiales</taxon>
        <taxon>Aspergillaceae</taxon>
        <taxon>Aspergillus</taxon>
        <taxon>Aspergillus subgen. Circumdati</taxon>
    </lineage>
</organism>
<feature type="compositionally biased region" description="Acidic residues" evidence="1">
    <location>
        <begin position="13"/>
        <end position="22"/>
    </location>
</feature>
<protein>
    <submittedName>
        <fullName evidence="2">Uncharacterized protein</fullName>
    </submittedName>
</protein>
<evidence type="ECO:0000313" key="2">
    <source>
        <dbReference type="EMBL" id="KAB8212678.1"/>
    </source>
</evidence>
<dbReference type="Proteomes" id="UP000326799">
    <property type="component" value="Unassembled WGS sequence"/>
</dbReference>
<dbReference type="AlphaFoldDB" id="A0A5N6E5M6"/>
<sequence length="177" mass="19653">MGQLESDTIQSAEDTDESEDADVCNSTKESLNQFKIVARLLNSIILGIACTMDSRGMEQVADEANTLQNSLLMLQEKCKGEPHVFGTQAGILSNNNNVTEACEQRREVIQNSPIPWSSGMQDIYCALSSCRISGKWVHLQELAEWIDVPENEALECVKGLLREGVIQCQHDGYYKVV</sequence>
<keyword evidence="3" id="KW-1185">Reference proteome</keyword>
<dbReference type="EMBL" id="ML734054">
    <property type="protein sequence ID" value="KAB8212678.1"/>
    <property type="molecule type" value="Genomic_DNA"/>
</dbReference>